<protein>
    <recommendedName>
        <fullName evidence="2">Ig-like domain-containing protein</fullName>
    </recommendedName>
</protein>
<proteinExistence type="predicted"/>
<dbReference type="Gene3D" id="2.60.40.10">
    <property type="entry name" value="Immunoglobulins"/>
    <property type="match status" value="2"/>
</dbReference>
<sequence length="101" mass="11131">VTKHELSLKITNLNPTDSGNYTCVVYSDVHQLQWTFFLKVNNAPESIPIINNRPSNKTAVAGSKVTFICSCLSIPSVEMIWAKLHRINGSYGSGPLFHGDP</sequence>
<dbReference type="SUPFAM" id="SSF48726">
    <property type="entry name" value="Immunoglobulin"/>
    <property type="match status" value="2"/>
</dbReference>
<accession>A0A0B6YHM7</accession>
<reference evidence="1" key="1">
    <citation type="submission" date="2014-12" db="EMBL/GenBank/DDBJ databases">
        <title>Insight into the proteome of Arion vulgaris.</title>
        <authorList>
            <person name="Aradska J."/>
            <person name="Bulat T."/>
            <person name="Smidak R."/>
            <person name="Sarate P."/>
            <person name="Gangsoo J."/>
            <person name="Sialana F."/>
            <person name="Bilban M."/>
            <person name="Lubec G."/>
        </authorList>
    </citation>
    <scope>NUCLEOTIDE SEQUENCE</scope>
    <source>
        <tissue evidence="1">Skin</tissue>
    </source>
</reference>
<name>A0A0B6YHM7_9EUPU</name>
<gene>
    <name evidence="1" type="primary">ORF24856</name>
</gene>
<dbReference type="EMBL" id="HACG01008431">
    <property type="protein sequence ID" value="CEK55296.1"/>
    <property type="molecule type" value="Transcribed_RNA"/>
</dbReference>
<evidence type="ECO:0008006" key="2">
    <source>
        <dbReference type="Google" id="ProtNLM"/>
    </source>
</evidence>
<feature type="non-terminal residue" evidence="1">
    <location>
        <position position="1"/>
    </location>
</feature>
<feature type="non-terminal residue" evidence="1">
    <location>
        <position position="101"/>
    </location>
</feature>
<dbReference type="AlphaFoldDB" id="A0A0B6YHM7"/>
<dbReference type="InterPro" id="IPR036179">
    <property type="entry name" value="Ig-like_dom_sf"/>
</dbReference>
<evidence type="ECO:0000313" key="1">
    <source>
        <dbReference type="EMBL" id="CEK55296.1"/>
    </source>
</evidence>
<dbReference type="InterPro" id="IPR013783">
    <property type="entry name" value="Ig-like_fold"/>
</dbReference>
<organism evidence="1">
    <name type="scientific">Arion vulgaris</name>
    <dbReference type="NCBI Taxonomy" id="1028688"/>
    <lineage>
        <taxon>Eukaryota</taxon>
        <taxon>Metazoa</taxon>
        <taxon>Spiralia</taxon>
        <taxon>Lophotrochozoa</taxon>
        <taxon>Mollusca</taxon>
        <taxon>Gastropoda</taxon>
        <taxon>Heterobranchia</taxon>
        <taxon>Euthyneura</taxon>
        <taxon>Panpulmonata</taxon>
        <taxon>Eupulmonata</taxon>
        <taxon>Stylommatophora</taxon>
        <taxon>Helicina</taxon>
        <taxon>Arionoidea</taxon>
        <taxon>Arionidae</taxon>
        <taxon>Arion</taxon>
    </lineage>
</organism>